<sequence>MALLSLALLLPGAFASTIVPRQSSSNTAVVDLSVKKGSPQHLASGFIYGIPDTLNQIPDSFYQDIGFNYARVGGAQLDCGGWIYGLDAYKCRLQSTYNNYLTSRKYGAKVIILPHDIWGTDHANSSTVWPGDNGNWTDYDNFINQLISDIKRLKMLDGLVFDIWNEPDLGNGNGPFWKRSQSQYLDLYSRTHKRLRQDTSLNSMLISGPSSSSQPSTSNTWWKNWLARVVQDNIIPDQYAWHDEPGDPANDVPGLNALLSQYKAPSRPININEYATFDQQTSVGAAWWISRLERYNAIGLRGNWLSTCQLHDFMASLLGKSDTNSCTGTGYYGNGEFQVYKYYNRNMTGTRAGTTGSGDGQIDVYSTIGTNAVKILTGAQNTGTWYVTVNKLSSVGLPTSGSLTIQTYGFEDKGHFGRVDGPSNRGTYAHTYSGDSVSFPIYQTSQDQKTAWGFEFKIGS</sequence>
<protein>
    <recommendedName>
        <fullName evidence="4">Glycoside hydrolase family 39 protein</fullName>
    </recommendedName>
</protein>
<keyword evidence="1" id="KW-0732">Signal</keyword>
<accession>A0A8H6VMM0</accession>
<feature type="chain" id="PRO_5034671202" description="Glycoside hydrolase family 39 protein" evidence="1">
    <location>
        <begin position="16"/>
        <end position="460"/>
    </location>
</feature>
<organism evidence="2 3">
    <name type="scientific">Pseudocercospora fuligena</name>
    <dbReference type="NCBI Taxonomy" id="685502"/>
    <lineage>
        <taxon>Eukaryota</taxon>
        <taxon>Fungi</taxon>
        <taxon>Dikarya</taxon>
        <taxon>Ascomycota</taxon>
        <taxon>Pezizomycotina</taxon>
        <taxon>Dothideomycetes</taxon>
        <taxon>Dothideomycetidae</taxon>
        <taxon>Mycosphaerellales</taxon>
        <taxon>Mycosphaerellaceae</taxon>
        <taxon>Pseudocercospora</taxon>
    </lineage>
</organism>
<feature type="signal peptide" evidence="1">
    <location>
        <begin position="1"/>
        <end position="15"/>
    </location>
</feature>
<name>A0A8H6VMM0_9PEZI</name>
<keyword evidence="3" id="KW-1185">Reference proteome</keyword>
<dbReference type="Proteomes" id="UP000660729">
    <property type="component" value="Unassembled WGS sequence"/>
</dbReference>
<gene>
    <name evidence="2" type="ORF">HII31_00637</name>
</gene>
<dbReference type="InterPro" id="IPR017853">
    <property type="entry name" value="GH"/>
</dbReference>
<proteinExistence type="predicted"/>
<dbReference type="OrthoDB" id="3445803at2759"/>
<reference evidence="2" key="1">
    <citation type="submission" date="2020-04" db="EMBL/GenBank/DDBJ databases">
        <title>Draft genome resource of the tomato pathogen Pseudocercospora fuligena.</title>
        <authorList>
            <person name="Zaccaron A."/>
        </authorList>
    </citation>
    <scope>NUCLEOTIDE SEQUENCE</scope>
    <source>
        <strain evidence="2">PF001</strain>
    </source>
</reference>
<dbReference type="AlphaFoldDB" id="A0A8H6VMM0"/>
<evidence type="ECO:0000256" key="1">
    <source>
        <dbReference type="SAM" id="SignalP"/>
    </source>
</evidence>
<evidence type="ECO:0008006" key="4">
    <source>
        <dbReference type="Google" id="ProtNLM"/>
    </source>
</evidence>
<dbReference type="Gene3D" id="3.20.20.80">
    <property type="entry name" value="Glycosidases"/>
    <property type="match status" value="1"/>
</dbReference>
<comment type="caution">
    <text evidence="2">The sequence shown here is derived from an EMBL/GenBank/DDBJ whole genome shotgun (WGS) entry which is preliminary data.</text>
</comment>
<evidence type="ECO:0000313" key="3">
    <source>
        <dbReference type="Proteomes" id="UP000660729"/>
    </source>
</evidence>
<dbReference type="SUPFAM" id="SSF51445">
    <property type="entry name" value="(Trans)glycosidases"/>
    <property type="match status" value="1"/>
</dbReference>
<evidence type="ECO:0000313" key="2">
    <source>
        <dbReference type="EMBL" id="KAF7197923.1"/>
    </source>
</evidence>
<dbReference type="EMBL" id="JABCIY010000004">
    <property type="protein sequence ID" value="KAF7197923.1"/>
    <property type="molecule type" value="Genomic_DNA"/>
</dbReference>